<dbReference type="PANTHER" id="PTHR43095">
    <property type="entry name" value="SUGAR KINASE"/>
    <property type="match status" value="1"/>
</dbReference>
<evidence type="ECO:0000256" key="2">
    <source>
        <dbReference type="ARBA" id="ARBA00022679"/>
    </source>
</evidence>
<dbReference type="InterPro" id="IPR018483">
    <property type="entry name" value="Carb_kinase_FGGY_CS"/>
</dbReference>
<dbReference type="PANTHER" id="PTHR43095:SF2">
    <property type="entry name" value="GLUCONOKINASE"/>
    <property type="match status" value="1"/>
</dbReference>
<dbReference type="InterPro" id="IPR018485">
    <property type="entry name" value="FGGY_C"/>
</dbReference>
<proteinExistence type="inferred from homology"/>
<evidence type="ECO:0000313" key="8">
    <source>
        <dbReference type="Proteomes" id="UP001500665"/>
    </source>
</evidence>
<keyword evidence="2 4" id="KW-0808">Transferase</keyword>
<evidence type="ECO:0000256" key="4">
    <source>
        <dbReference type="RuleBase" id="RU003733"/>
    </source>
</evidence>
<reference evidence="7 8" key="1">
    <citation type="journal article" date="2019" name="Int. J. Syst. Evol. Microbiol.">
        <title>The Global Catalogue of Microorganisms (GCM) 10K type strain sequencing project: providing services to taxonomists for standard genome sequencing and annotation.</title>
        <authorList>
            <consortium name="The Broad Institute Genomics Platform"/>
            <consortium name="The Broad Institute Genome Sequencing Center for Infectious Disease"/>
            <person name="Wu L."/>
            <person name="Ma J."/>
        </authorList>
    </citation>
    <scope>NUCLEOTIDE SEQUENCE [LARGE SCALE GENOMIC DNA]</scope>
    <source>
        <strain evidence="7 8">JCM 10696</strain>
    </source>
</reference>
<dbReference type="PIRSF" id="PIRSF000538">
    <property type="entry name" value="GlpK"/>
    <property type="match status" value="1"/>
</dbReference>
<dbReference type="InterPro" id="IPR018484">
    <property type="entry name" value="FGGY_N"/>
</dbReference>
<feature type="domain" description="Carbohydrate kinase FGGY C-terminal" evidence="6">
    <location>
        <begin position="249"/>
        <end position="437"/>
    </location>
</feature>
<evidence type="ECO:0000256" key="3">
    <source>
        <dbReference type="ARBA" id="ARBA00022777"/>
    </source>
</evidence>
<dbReference type="EMBL" id="BAAAHH010000020">
    <property type="protein sequence ID" value="GAA0958196.1"/>
    <property type="molecule type" value="Genomic_DNA"/>
</dbReference>
<gene>
    <name evidence="7" type="primary">gntK</name>
    <name evidence="7" type="ORF">GCM10009550_46440</name>
</gene>
<dbReference type="Pfam" id="PF00370">
    <property type="entry name" value="FGGY_N"/>
    <property type="match status" value="1"/>
</dbReference>
<name>A0ABN1RJ01_9ACTN</name>
<evidence type="ECO:0000259" key="6">
    <source>
        <dbReference type="Pfam" id="PF02782"/>
    </source>
</evidence>
<comment type="caution">
    <text evidence="7">The sequence shown here is derived from an EMBL/GenBank/DDBJ whole genome shotgun (WGS) entry which is preliminary data.</text>
</comment>
<dbReference type="PROSITE" id="PS00445">
    <property type="entry name" value="FGGY_KINASES_2"/>
    <property type="match status" value="1"/>
</dbReference>
<dbReference type="InterPro" id="IPR043129">
    <property type="entry name" value="ATPase_NBD"/>
</dbReference>
<feature type="domain" description="Carbohydrate kinase FGGY N-terminal" evidence="5">
    <location>
        <begin position="5"/>
        <end position="239"/>
    </location>
</feature>
<dbReference type="Proteomes" id="UP001500665">
    <property type="component" value="Unassembled WGS sequence"/>
</dbReference>
<dbReference type="CDD" id="cd07770">
    <property type="entry name" value="ASKHA_NBD_FGGY_GntK"/>
    <property type="match status" value="1"/>
</dbReference>
<keyword evidence="8" id="KW-1185">Reference proteome</keyword>
<dbReference type="PROSITE" id="PS00933">
    <property type="entry name" value="FGGY_KINASES_1"/>
    <property type="match status" value="1"/>
</dbReference>
<dbReference type="RefSeq" id="WP_344243021.1">
    <property type="nucleotide sequence ID" value="NZ_BAAAHH010000020.1"/>
</dbReference>
<evidence type="ECO:0000256" key="1">
    <source>
        <dbReference type="ARBA" id="ARBA00009156"/>
    </source>
</evidence>
<comment type="similarity">
    <text evidence="1 4">Belongs to the FGGY kinase family.</text>
</comment>
<keyword evidence="3 4" id="KW-0418">Kinase</keyword>
<evidence type="ECO:0000259" key="5">
    <source>
        <dbReference type="Pfam" id="PF00370"/>
    </source>
</evidence>
<accession>A0ABN1RJ01</accession>
<dbReference type="Gene3D" id="3.30.420.40">
    <property type="match status" value="2"/>
</dbReference>
<dbReference type="Pfam" id="PF02782">
    <property type="entry name" value="FGGY_C"/>
    <property type="match status" value="1"/>
</dbReference>
<dbReference type="SUPFAM" id="SSF53067">
    <property type="entry name" value="Actin-like ATPase domain"/>
    <property type="match status" value="2"/>
</dbReference>
<dbReference type="InterPro" id="IPR050406">
    <property type="entry name" value="FGGY_Carb_Kinase"/>
</dbReference>
<dbReference type="InterPro" id="IPR000577">
    <property type="entry name" value="Carb_kinase_FGGY"/>
</dbReference>
<sequence>MSGVVIGLDVGTTSVKAVAFAVGSTWRYPAARDCPPGPAQDTELLRTAVLGALAECAAACAGREVLAVSVSTAMHGLLALDSGRLPLTPLLTWADGRAAAQAQRLLESGEAEAVRRVSGAPMHPMTPLAKLLWFRENEPGLWARARWWAGLKELVLLHLTGTLATELSSASGTGLLDVNRRDWNPAALRLAGVRSEQLPAVLPTTATLQLSADAARATGLPQGTPVVAGAADGPLGNLGTSATAPGVASLSLGTSGAVRLLRPGPFADPEGRLFSYALTDAAWVVGGALSNGGGLARWAGEVFAADRAPDPRREADLLELAARVPPGCDGLVMLPYLLPERAPLWRPDLTGAFLGITARHTRAHFVRAALEAAATRLAEIVTDLDRVHPVQTVLLTGGAFRSPLWQEVVTTAIDRPAVLASATDGTALGAAALALHALGLAPDLAAAPTAFPPDAFTL</sequence>
<evidence type="ECO:0000313" key="7">
    <source>
        <dbReference type="EMBL" id="GAA0958196.1"/>
    </source>
</evidence>
<organism evidence="7 8">
    <name type="scientific">Actinocorallia libanotica</name>
    <dbReference type="NCBI Taxonomy" id="46162"/>
    <lineage>
        <taxon>Bacteria</taxon>
        <taxon>Bacillati</taxon>
        <taxon>Actinomycetota</taxon>
        <taxon>Actinomycetes</taxon>
        <taxon>Streptosporangiales</taxon>
        <taxon>Thermomonosporaceae</taxon>
        <taxon>Actinocorallia</taxon>
    </lineage>
</organism>
<protein>
    <submittedName>
        <fullName evidence="7">Gluconokinase</fullName>
    </submittedName>
</protein>